<evidence type="ECO:0000313" key="1">
    <source>
        <dbReference type="EMBL" id="KAF3324846.1"/>
    </source>
</evidence>
<evidence type="ECO:0000313" key="2">
    <source>
        <dbReference type="Proteomes" id="UP000623129"/>
    </source>
</evidence>
<keyword evidence="2" id="KW-1185">Reference proteome</keyword>
<proteinExistence type="predicted"/>
<dbReference type="EMBL" id="SWLB01000021">
    <property type="protein sequence ID" value="KAF3324846.1"/>
    <property type="molecule type" value="Genomic_DNA"/>
</dbReference>
<comment type="caution">
    <text evidence="1">The sequence shown here is derived from an EMBL/GenBank/DDBJ whole genome shotgun (WGS) entry which is preliminary data.</text>
</comment>
<name>A0A833QT73_9POAL</name>
<protein>
    <submittedName>
        <fullName evidence="1">Uncharacterized protein</fullName>
    </submittedName>
</protein>
<accession>A0A833QT73</accession>
<sequence>MLILRSYPTIVCFAFYDTLLLCWIRIATRGTGYRRPPKCDKWKIPTEHLPYPLFYDSVGFDLFRDYILPWRRSSTPAAARRPKRPCMPLAFLVRLAGFALRRQEKERIWSRASSVQSVEFCSYKKCLVGVSSFLGTPLVPFLTIPETSSPFLLSHATLDKGLTYLCL</sequence>
<organism evidence="1 2">
    <name type="scientific">Carex littledalei</name>
    <dbReference type="NCBI Taxonomy" id="544730"/>
    <lineage>
        <taxon>Eukaryota</taxon>
        <taxon>Viridiplantae</taxon>
        <taxon>Streptophyta</taxon>
        <taxon>Embryophyta</taxon>
        <taxon>Tracheophyta</taxon>
        <taxon>Spermatophyta</taxon>
        <taxon>Magnoliopsida</taxon>
        <taxon>Liliopsida</taxon>
        <taxon>Poales</taxon>
        <taxon>Cyperaceae</taxon>
        <taxon>Cyperoideae</taxon>
        <taxon>Cariceae</taxon>
        <taxon>Carex</taxon>
        <taxon>Carex subgen. Euthyceras</taxon>
    </lineage>
</organism>
<dbReference type="AlphaFoldDB" id="A0A833QT73"/>
<reference evidence="1" key="1">
    <citation type="submission" date="2020-01" db="EMBL/GenBank/DDBJ databases">
        <title>Genome sequence of Kobresia littledalei, the first chromosome-level genome in the family Cyperaceae.</title>
        <authorList>
            <person name="Qu G."/>
        </authorList>
    </citation>
    <scope>NUCLEOTIDE SEQUENCE</scope>
    <source>
        <strain evidence="1">C.B.Clarke</strain>
        <tissue evidence="1">Leaf</tissue>
    </source>
</reference>
<dbReference type="Proteomes" id="UP000623129">
    <property type="component" value="Unassembled WGS sequence"/>
</dbReference>
<gene>
    <name evidence="1" type="ORF">FCM35_KLT11003</name>
</gene>